<protein>
    <submittedName>
        <fullName evidence="1">Uncharacterized protein</fullName>
    </submittedName>
</protein>
<dbReference type="Proteomes" id="UP000438699">
    <property type="component" value="Unassembled WGS sequence"/>
</dbReference>
<reference evidence="1 2" key="1">
    <citation type="journal article" date="2017" name="Int. J. Syst. Evol. Microbiol.">
        <title>Desulfovibrio senegalensis sp. nov., a mesophilic sulfate reducer isolated from marine sediment.</title>
        <authorList>
            <person name="Thioye A."/>
            <person name="Gam Z.B.A."/>
            <person name="Mbengue M."/>
            <person name="Cayol J.L."/>
            <person name="Joseph-Bartoli M."/>
            <person name="Toure-Kane C."/>
            <person name="Labat M."/>
        </authorList>
    </citation>
    <scope>NUCLEOTIDE SEQUENCE [LARGE SCALE GENOMIC DNA]</scope>
    <source>
        <strain evidence="1 2">DSM 101509</strain>
    </source>
</reference>
<gene>
    <name evidence="1" type="ORF">F8A88_11060</name>
</gene>
<organism evidence="1 2">
    <name type="scientific">Pseudodesulfovibrio senegalensis</name>
    <dbReference type="NCBI Taxonomy" id="1721087"/>
    <lineage>
        <taxon>Bacteria</taxon>
        <taxon>Pseudomonadati</taxon>
        <taxon>Thermodesulfobacteriota</taxon>
        <taxon>Desulfovibrionia</taxon>
        <taxon>Desulfovibrionales</taxon>
        <taxon>Desulfovibrionaceae</taxon>
    </lineage>
</organism>
<keyword evidence="2" id="KW-1185">Reference proteome</keyword>
<evidence type="ECO:0000313" key="1">
    <source>
        <dbReference type="EMBL" id="KAB1441474.1"/>
    </source>
</evidence>
<accession>A0A6N6N465</accession>
<comment type="caution">
    <text evidence="1">The sequence shown here is derived from an EMBL/GenBank/DDBJ whole genome shotgun (WGS) entry which is preliminary data.</text>
</comment>
<proteinExistence type="predicted"/>
<dbReference type="RefSeq" id="WP_151151217.1">
    <property type="nucleotide sequence ID" value="NZ_WAIE01000004.1"/>
</dbReference>
<dbReference type="AlphaFoldDB" id="A0A6N6N465"/>
<dbReference type="OrthoDB" id="5470010at2"/>
<evidence type="ECO:0000313" key="2">
    <source>
        <dbReference type="Proteomes" id="UP000438699"/>
    </source>
</evidence>
<name>A0A6N6N465_9BACT</name>
<sequence>MNQTNGHAADARQELDILEMPFEGLAAYWLSIRKVIDTRKGKNIIRDELETTQESYISHLLDTVFARMEPDLVRRLAEVKRDALLDDYRRKIDLMRLALFAIAAAENPRITMVRMDSKFSHAPMTEKAAFDMAHGLTTAVKERGADLHTLLAVDHKMPFDRLVVKLLFYVIYARPDKRRLEKLLPYSHSRYFTEGLSLAIDNFEPDFLAYHLEGIRDQTIAETRRKMDMSLEMAMGIRNKMAYDDVFRIAKAYMSA</sequence>
<dbReference type="EMBL" id="WAIE01000004">
    <property type="protein sequence ID" value="KAB1441474.1"/>
    <property type="molecule type" value="Genomic_DNA"/>
</dbReference>